<name>A0ACC2GCQ8_DALPE</name>
<gene>
    <name evidence="1" type="ORF">DPEC_G00169530</name>
</gene>
<keyword evidence="2" id="KW-1185">Reference proteome</keyword>
<dbReference type="Proteomes" id="UP001157502">
    <property type="component" value="Chromosome 14"/>
</dbReference>
<comment type="caution">
    <text evidence="1">The sequence shown here is derived from an EMBL/GenBank/DDBJ whole genome shotgun (WGS) entry which is preliminary data.</text>
</comment>
<evidence type="ECO:0000313" key="2">
    <source>
        <dbReference type="Proteomes" id="UP001157502"/>
    </source>
</evidence>
<protein>
    <submittedName>
        <fullName evidence="1">Uncharacterized protein</fullName>
    </submittedName>
</protein>
<sequence length="328" mass="37448">MDPHICVKDEPASGPEPANGWRYPLQISEIDSRHEGLIDHMDVKPENPSVTEEGKSIFSVIVKYENGKGIKDEYEEEEEDCLVDQDPDYTPSPTLLLNTDVLVGNKACGTGKRPHQCANCGKTFERLSRLKRHEPSHRRKTKHPCLDCDQSLANLTDLKRHKATHRSKERPSHQCPQCGKIFEKLSRLRRHQPVHQRRKRTDHPCPVCGKTFKKLSGLLRHERGHTGEKPFLCSQCGKCFADDCHRKVHELAHQGRMARPHRCSDCGNCFPKLSELRRHQRAHTGEKPHHCPDCGKTYSRSETLKRHQLTHTGVYGSSFDRFVTGTIG</sequence>
<proteinExistence type="predicted"/>
<organism evidence="1 2">
    <name type="scientific">Dallia pectoralis</name>
    <name type="common">Alaska blackfish</name>
    <dbReference type="NCBI Taxonomy" id="75939"/>
    <lineage>
        <taxon>Eukaryota</taxon>
        <taxon>Metazoa</taxon>
        <taxon>Chordata</taxon>
        <taxon>Craniata</taxon>
        <taxon>Vertebrata</taxon>
        <taxon>Euteleostomi</taxon>
        <taxon>Actinopterygii</taxon>
        <taxon>Neopterygii</taxon>
        <taxon>Teleostei</taxon>
        <taxon>Protacanthopterygii</taxon>
        <taxon>Esociformes</taxon>
        <taxon>Umbridae</taxon>
        <taxon>Dallia</taxon>
    </lineage>
</organism>
<reference evidence="1" key="1">
    <citation type="submission" date="2021-05" db="EMBL/GenBank/DDBJ databases">
        <authorList>
            <person name="Pan Q."/>
            <person name="Jouanno E."/>
            <person name="Zahm M."/>
            <person name="Klopp C."/>
            <person name="Cabau C."/>
            <person name="Louis A."/>
            <person name="Berthelot C."/>
            <person name="Parey E."/>
            <person name="Roest Crollius H."/>
            <person name="Montfort J."/>
            <person name="Robinson-Rechavi M."/>
            <person name="Bouchez O."/>
            <person name="Lampietro C."/>
            <person name="Lopez Roques C."/>
            <person name="Donnadieu C."/>
            <person name="Postlethwait J."/>
            <person name="Bobe J."/>
            <person name="Dillon D."/>
            <person name="Chandos A."/>
            <person name="von Hippel F."/>
            <person name="Guiguen Y."/>
        </authorList>
    </citation>
    <scope>NUCLEOTIDE SEQUENCE</scope>
    <source>
        <strain evidence="1">YG-Jan2019</strain>
    </source>
</reference>
<dbReference type="EMBL" id="CM055741">
    <property type="protein sequence ID" value="KAJ8001441.1"/>
    <property type="molecule type" value="Genomic_DNA"/>
</dbReference>
<evidence type="ECO:0000313" key="1">
    <source>
        <dbReference type="EMBL" id="KAJ8001441.1"/>
    </source>
</evidence>
<accession>A0ACC2GCQ8</accession>